<dbReference type="Proteomes" id="UP001476798">
    <property type="component" value="Unassembled WGS sequence"/>
</dbReference>
<accession>A0ABV0PUN1</accession>
<organism evidence="1 2">
    <name type="scientific">Goodea atripinnis</name>
    <dbReference type="NCBI Taxonomy" id="208336"/>
    <lineage>
        <taxon>Eukaryota</taxon>
        <taxon>Metazoa</taxon>
        <taxon>Chordata</taxon>
        <taxon>Craniata</taxon>
        <taxon>Vertebrata</taxon>
        <taxon>Euteleostomi</taxon>
        <taxon>Actinopterygii</taxon>
        <taxon>Neopterygii</taxon>
        <taxon>Teleostei</taxon>
        <taxon>Neoteleostei</taxon>
        <taxon>Acanthomorphata</taxon>
        <taxon>Ovalentaria</taxon>
        <taxon>Atherinomorphae</taxon>
        <taxon>Cyprinodontiformes</taxon>
        <taxon>Goodeidae</taxon>
        <taxon>Goodea</taxon>
    </lineage>
</organism>
<gene>
    <name evidence="1" type="ORF">GOODEAATRI_002365</name>
</gene>
<evidence type="ECO:0000313" key="2">
    <source>
        <dbReference type="Proteomes" id="UP001476798"/>
    </source>
</evidence>
<sequence>MLRLVPPLLPRSFLWDYRRLKDELLPRNSLTGTQTGDCGEDEGRTRKLPERKLGCSQLNEITQEVPASLLLSDARVEAKLARHHQSCSTFSLAPSNGQTSSCDTQQ</sequence>
<comment type="caution">
    <text evidence="1">The sequence shown here is derived from an EMBL/GenBank/DDBJ whole genome shotgun (WGS) entry which is preliminary data.</text>
</comment>
<reference evidence="1 2" key="1">
    <citation type="submission" date="2021-06" db="EMBL/GenBank/DDBJ databases">
        <authorList>
            <person name="Palmer J.M."/>
        </authorList>
    </citation>
    <scope>NUCLEOTIDE SEQUENCE [LARGE SCALE GENOMIC DNA]</scope>
    <source>
        <strain evidence="1 2">GA_2019</strain>
        <tissue evidence="1">Muscle</tissue>
    </source>
</reference>
<evidence type="ECO:0000313" key="1">
    <source>
        <dbReference type="EMBL" id="MEQ2187219.1"/>
    </source>
</evidence>
<protein>
    <submittedName>
        <fullName evidence="1">Uncharacterized protein</fullName>
    </submittedName>
</protein>
<keyword evidence="2" id="KW-1185">Reference proteome</keyword>
<proteinExistence type="predicted"/>
<dbReference type="EMBL" id="JAHRIO010090044">
    <property type="protein sequence ID" value="MEQ2187219.1"/>
    <property type="molecule type" value="Genomic_DNA"/>
</dbReference>
<name>A0ABV0PUN1_9TELE</name>